<evidence type="ECO:0000313" key="5">
    <source>
        <dbReference type="EMBL" id="GAA0861611.1"/>
    </source>
</evidence>
<evidence type="ECO:0000256" key="1">
    <source>
        <dbReference type="ARBA" id="ARBA00022448"/>
    </source>
</evidence>
<accession>A0ABN1LXQ1</accession>
<keyword evidence="3 5" id="KW-0067">ATP-binding</keyword>
<dbReference type="RefSeq" id="WP_346041521.1">
    <property type="nucleotide sequence ID" value="NZ_BAAACP010000002.1"/>
</dbReference>
<dbReference type="InterPro" id="IPR027417">
    <property type="entry name" value="P-loop_NTPase"/>
</dbReference>
<evidence type="ECO:0000256" key="3">
    <source>
        <dbReference type="ARBA" id="ARBA00022840"/>
    </source>
</evidence>
<dbReference type="InterPro" id="IPR017871">
    <property type="entry name" value="ABC_transporter-like_CS"/>
</dbReference>
<dbReference type="GO" id="GO:0005524">
    <property type="term" value="F:ATP binding"/>
    <property type="evidence" value="ECO:0007669"/>
    <property type="project" value="UniProtKB-KW"/>
</dbReference>
<organism evidence="5 6">
    <name type="scientific">Paraclostridium tenue</name>
    <dbReference type="NCBI Taxonomy" id="1737"/>
    <lineage>
        <taxon>Bacteria</taxon>
        <taxon>Bacillati</taxon>
        <taxon>Bacillota</taxon>
        <taxon>Clostridia</taxon>
        <taxon>Peptostreptococcales</taxon>
        <taxon>Peptostreptococcaceae</taxon>
        <taxon>Paraclostridium</taxon>
    </lineage>
</organism>
<dbReference type="PANTHER" id="PTHR42781">
    <property type="entry name" value="SPERMIDINE/PUTRESCINE IMPORT ATP-BINDING PROTEIN POTA"/>
    <property type="match status" value="1"/>
</dbReference>
<proteinExistence type="predicted"/>
<dbReference type="PANTHER" id="PTHR42781:SF4">
    <property type="entry name" value="SPERMIDINE_PUTRESCINE IMPORT ATP-BINDING PROTEIN POTA"/>
    <property type="match status" value="1"/>
</dbReference>
<dbReference type="EMBL" id="BAAACP010000002">
    <property type="protein sequence ID" value="GAA0861611.1"/>
    <property type="molecule type" value="Genomic_DNA"/>
</dbReference>
<evidence type="ECO:0000256" key="2">
    <source>
        <dbReference type="ARBA" id="ARBA00022741"/>
    </source>
</evidence>
<dbReference type="PROSITE" id="PS00211">
    <property type="entry name" value="ABC_TRANSPORTER_1"/>
    <property type="match status" value="1"/>
</dbReference>
<reference evidence="5 6" key="1">
    <citation type="journal article" date="2019" name="Int. J. Syst. Evol. Microbiol.">
        <title>The Global Catalogue of Microorganisms (GCM) 10K type strain sequencing project: providing services to taxonomists for standard genome sequencing and annotation.</title>
        <authorList>
            <consortium name="The Broad Institute Genomics Platform"/>
            <consortium name="The Broad Institute Genome Sequencing Center for Infectious Disease"/>
            <person name="Wu L."/>
            <person name="Ma J."/>
        </authorList>
    </citation>
    <scope>NUCLEOTIDE SEQUENCE [LARGE SCALE GENOMIC DNA]</scope>
    <source>
        <strain evidence="5 6">JCM 6486</strain>
    </source>
</reference>
<protein>
    <submittedName>
        <fullName evidence="5">ABC transporter ATP-binding protein</fullName>
    </submittedName>
</protein>
<name>A0ABN1LXQ1_9FIRM</name>
<dbReference type="SUPFAM" id="SSF52540">
    <property type="entry name" value="P-loop containing nucleoside triphosphate hydrolases"/>
    <property type="match status" value="1"/>
</dbReference>
<gene>
    <name evidence="5" type="ORF">GCM10008917_03660</name>
</gene>
<dbReference type="InterPro" id="IPR050093">
    <property type="entry name" value="ABC_SmlMolc_Importer"/>
</dbReference>
<dbReference type="SUPFAM" id="SSF50331">
    <property type="entry name" value="MOP-like"/>
    <property type="match status" value="1"/>
</dbReference>
<keyword evidence="1" id="KW-0813">Transport</keyword>
<dbReference type="Gene3D" id="3.40.50.300">
    <property type="entry name" value="P-loop containing nucleotide triphosphate hydrolases"/>
    <property type="match status" value="1"/>
</dbReference>
<dbReference type="Pfam" id="PF00005">
    <property type="entry name" value="ABC_tran"/>
    <property type="match status" value="1"/>
</dbReference>
<evidence type="ECO:0000259" key="4">
    <source>
        <dbReference type="PROSITE" id="PS50893"/>
    </source>
</evidence>
<sequence>MSSVKIVNLTKSFNNIEILKNINIDINQGEFVTLLGKSGCGKSTTLKLIAGLVNPDSGDILFDEKSVLNTKTQDREAVIVFQDYSLFPHMNVFENIEFGLKIKKINKNTRKNKVRELLNLVKLEGFEKKYPSQLSGGQKQRVAIARTLAVNPKILLLDEPFSSLDINLRNEMREFVLNLQKSLNITTILVTHDKEEALMMSDKIAVMINGEIAQFDTPKNLYEKPISKEVANIFGQRNYINGNIIDGIYKSDLISIDLNNNENEKNIEFMISKEDINIHNFNHIEGLEANVLKKVYAGDITYYDVSINDTLIKISSNNSLYEVGEDVKITINPKNVVYFKK</sequence>
<evidence type="ECO:0000313" key="6">
    <source>
        <dbReference type="Proteomes" id="UP001400965"/>
    </source>
</evidence>
<dbReference type="InterPro" id="IPR008995">
    <property type="entry name" value="Mo/tungstate-bd_C_term_dom"/>
</dbReference>
<dbReference type="InterPro" id="IPR003439">
    <property type="entry name" value="ABC_transporter-like_ATP-bd"/>
</dbReference>
<dbReference type="Proteomes" id="UP001400965">
    <property type="component" value="Unassembled WGS sequence"/>
</dbReference>
<feature type="domain" description="ABC transporter" evidence="4">
    <location>
        <begin position="4"/>
        <end position="234"/>
    </location>
</feature>
<dbReference type="SMART" id="SM00382">
    <property type="entry name" value="AAA"/>
    <property type="match status" value="1"/>
</dbReference>
<dbReference type="PROSITE" id="PS50893">
    <property type="entry name" value="ABC_TRANSPORTER_2"/>
    <property type="match status" value="1"/>
</dbReference>
<keyword evidence="2" id="KW-0547">Nucleotide-binding</keyword>
<keyword evidence="6" id="KW-1185">Reference proteome</keyword>
<dbReference type="InterPro" id="IPR003593">
    <property type="entry name" value="AAA+_ATPase"/>
</dbReference>
<comment type="caution">
    <text evidence="5">The sequence shown here is derived from an EMBL/GenBank/DDBJ whole genome shotgun (WGS) entry which is preliminary data.</text>
</comment>